<feature type="compositionally biased region" description="Basic residues" evidence="1">
    <location>
        <begin position="197"/>
        <end position="221"/>
    </location>
</feature>
<comment type="caution">
    <text evidence="2">The sequence shown here is derived from an EMBL/GenBank/DDBJ whole genome shotgun (WGS) entry which is preliminary data.</text>
</comment>
<evidence type="ECO:0000313" key="3">
    <source>
        <dbReference type="Proteomes" id="UP000321947"/>
    </source>
</evidence>
<reference evidence="2 3" key="1">
    <citation type="submission" date="2019-08" db="EMBL/GenBank/DDBJ databases">
        <title>Draft genome sequences of two oriental melons (Cucumis melo L. var makuwa).</title>
        <authorList>
            <person name="Kwon S.-Y."/>
        </authorList>
    </citation>
    <scope>NUCLEOTIDE SEQUENCE [LARGE SCALE GENOMIC DNA]</scope>
    <source>
        <strain evidence="3">cv. Chang Bougi</strain>
        <tissue evidence="2">Leaf</tissue>
    </source>
</reference>
<sequence>MMKLTNTSQRKGEPIIDYINRWRALSLDCKDLITELFAVEMCTQDMLEQLLDNQLIQLPGYKRPKQAGKVHDPNYCKYHWVISHPVEKYFVLKELILKLAREKKIKLDIDEVAKTNHVAVAMTSSVSPSTSTQFYDKWKILIQFGTFEPIVVQFQQRIVTIDSNKKIHVNDDGEGWMVVTFQKGRQPNSIRKESSFHKKHAKGSISHKKKEKRNKKMWKSKPIKEKNEDFFRP</sequence>
<evidence type="ECO:0000313" key="2">
    <source>
        <dbReference type="EMBL" id="TYK00349.1"/>
    </source>
</evidence>
<proteinExistence type="predicted"/>
<gene>
    <name evidence="2" type="ORF">E5676_scaffold1112G00090</name>
</gene>
<dbReference type="PANTHER" id="PTHR33437">
    <property type="entry name" value="OS06G0361200 PROTEIN"/>
    <property type="match status" value="1"/>
</dbReference>
<dbReference type="AlphaFoldDB" id="A0A5D3BQG3"/>
<organism evidence="2 3">
    <name type="scientific">Cucumis melo var. makuwa</name>
    <name type="common">Oriental melon</name>
    <dbReference type="NCBI Taxonomy" id="1194695"/>
    <lineage>
        <taxon>Eukaryota</taxon>
        <taxon>Viridiplantae</taxon>
        <taxon>Streptophyta</taxon>
        <taxon>Embryophyta</taxon>
        <taxon>Tracheophyta</taxon>
        <taxon>Spermatophyta</taxon>
        <taxon>Magnoliopsida</taxon>
        <taxon>eudicotyledons</taxon>
        <taxon>Gunneridae</taxon>
        <taxon>Pentapetalae</taxon>
        <taxon>rosids</taxon>
        <taxon>fabids</taxon>
        <taxon>Cucurbitales</taxon>
        <taxon>Cucurbitaceae</taxon>
        <taxon>Benincaseae</taxon>
        <taxon>Cucumis</taxon>
    </lineage>
</organism>
<dbReference type="EMBL" id="SSTD01016830">
    <property type="protein sequence ID" value="TYK00349.1"/>
    <property type="molecule type" value="Genomic_DNA"/>
</dbReference>
<protein>
    <submittedName>
        <fullName evidence="2">Retrotransposon gag protein</fullName>
    </submittedName>
</protein>
<feature type="region of interest" description="Disordered" evidence="1">
    <location>
        <begin position="189"/>
        <end position="233"/>
    </location>
</feature>
<evidence type="ECO:0000256" key="1">
    <source>
        <dbReference type="SAM" id="MobiDB-lite"/>
    </source>
</evidence>
<dbReference type="Proteomes" id="UP000321947">
    <property type="component" value="Unassembled WGS sequence"/>
</dbReference>
<name>A0A5D3BQG3_CUCMM</name>
<feature type="compositionally biased region" description="Basic and acidic residues" evidence="1">
    <location>
        <begin position="222"/>
        <end position="233"/>
    </location>
</feature>
<dbReference type="PANTHER" id="PTHR33437:SF2">
    <property type="entry name" value="OS06G0361200 PROTEIN"/>
    <property type="match status" value="1"/>
</dbReference>
<accession>A0A5D3BQG3</accession>